<dbReference type="Pfam" id="PF00149">
    <property type="entry name" value="Metallophos"/>
    <property type="match status" value="1"/>
</dbReference>
<dbReference type="SMART" id="SM00156">
    <property type="entry name" value="PP2Ac"/>
    <property type="match status" value="1"/>
</dbReference>
<reference evidence="3 4" key="1">
    <citation type="submission" date="2024-04" db="EMBL/GenBank/DDBJ databases">
        <title>Tritrichomonas musculus Genome.</title>
        <authorList>
            <person name="Alves-Ferreira E."/>
            <person name="Grigg M."/>
            <person name="Lorenzi H."/>
            <person name="Galac M."/>
        </authorList>
    </citation>
    <scope>NUCLEOTIDE SEQUENCE [LARGE SCALE GENOMIC DNA]</scope>
    <source>
        <strain evidence="3 4">EAF2021</strain>
    </source>
</reference>
<dbReference type="EMBL" id="JAPFFF010000003">
    <property type="protein sequence ID" value="KAK8893859.1"/>
    <property type="molecule type" value="Genomic_DNA"/>
</dbReference>
<dbReference type="Gene3D" id="3.60.21.10">
    <property type="match status" value="1"/>
</dbReference>
<evidence type="ECO:0000256" key="1">
    <source>
        <dbReference type="RuleBase" id="RU004273"/>
    </source>
</evidence>
<proteinExistence type="inferred from homology"/>
<dbReference type="PANTHER" id="PTHR11668:SF494">
    <property type="entry name" value="PROTEIN PHOSPHATASE, PUTATIVE-RELATED"/>
    <property type="match status" value="1"/>
</dbReference>
<evidence type="ECO:0000313" key="3">
    <source>
        <dbReference type="EMBL" id="KAK8893859.1"/>
    </source>
</evidence>
<evidence type="ECO:0000259" key="2">
    <source>
        <dbReference type="PROSITE" id="PS00125"/>
    </source>
</evidence>
<comment type="catalytic activity">
    <reaction evidence="1">
        <text>O-phospho-L-threonyl-[protein] + H2O = L-threonyl-[protein] + phosphate</text>
        <dbReference type="Rhea" id="RHEA:47004"/>
        <dbReference type="Rhea" id="RHEA-COMP:11060"/>
        <dbReference type="Rhea" id="RHEA-COMP:11605"/>
        <dbReference type="ChEBI" id="CHEBI:15377"/>
        <dbReference type="ChEBI" id="CHEBI:30013"/>
        <dbReference type="ChEBI" id="CHEBI:43474"/>
        <dbReference type="ChEBI" id="CHEBI:61977"/>
        <dbReference type="EC" id="3.1.3.16"/>
    </reaction>
</comment>
<keyword evidence="1" id="KW-0378">Hydrolase</keyword>
<dbReference type="InterPro" id="IPR004843">
    <property type="entry name" value="Calcineurin-like_PHP"/>
</dbReference>
<dbReference type="InterPro" id="IPR050341">
    <property type="entry name" value="PP1_catalytic_subunit"/>
</dbReference>
<name>A0ABR2KRT6_9EUKA</name>
<comment type="caution">
    <text evidence="3">The sequence shown here is derived from an EMBL/GenBank/DDBJ whole genome shotgun (WGS) entry which is preliminary data.</text>
</comment>
<dbReference type="InterPro" id="IPR029052">
    <property type="entry name" value="Metallo-depent_PP-like"/>
</dbReference>
<dbReference type="SUPFAM" id="SSF56300">
    <property type="entry name" value="Metallo-dependent phosphatases"/>
    <property type="match status" value="1"/>
</dbReference>
<sequence>MTLDPCITQILKGYNHLFNLSDDQFNEVGRTLPIPTFTENTLIQLCNLTIEQLKNLPTLLEVNAPTYVVGDLHGNVFDLIRILNLARPPPHSCFIFLGDYVDRGQYSIEVVTLLFALFNAFPKQIFMLRGNHEFEDINQIYGFESEVLMHYGQIKLYRKFNEAFGYLPLAAIINQKIFCVHGGISPALKSFDQIIALKRPITVLDIPFVSDLVWSDPSTESQLYGNSNRGVGTTFGEQAAQEFLAMFGIEKIIRAHQCVQYGIAKFFNNQVITVFSCSNYADACGNRCGLLFVESDGNLQHFSLPPIEQIDRSVVDSMECDRVPIHIPAADMVRSKSLMIYKNCMQPKLNKRNGSQFFKIGSSQIQMLPKIH</sequence>
<dbReference type="Proteomes" id="UP001470230">
    <property type="component" value="Unassembled WGS sequence"/>
</dbReference>
<organism evidence="3 4">
    <name type="scientific">Tritrichomonas musculus</name>
    <dbReference type="NCBI Taxonomy" id="1915356"/>
    <lineage>
        <taxon>Eukaryota</taxon>
        <taxon>Metamonada</taxon>
        <taxon>Parabasalia</taxon>
        <taxon>Tritrichomonadida</taxon>
        <taxon>Tritrichomonadidae</taxon>
        <taxon>Tritrichomonas</taxon>
    </lineage>
</organism>
<dbReference type="PRINTS" id="PR00114">
    <property type="entry name" value="STPHPHTASE"/>
</dbReference>
<comment type="similarity">
    <text evidence="1">Belongs to the PPP phosphatase family.</text>
</comment>
<dbReference type="PANTHER" id="PTHR11668">
    <property type="entry name" value="SERINE/THREONINE PROTEIN PHOSPHATASE"/>
    <property type="match status" value="1"/>
</dbReference>
<gene>
    <name evidence="3" type="ORF">M9Y10_022288</name>
</gene>
<accession>A0ABR2KRT6</accession>
<keyword evidence="4" id="KW-1185">Reference proteome</keyword>
<feature type="domain" description="Serine/threonine specific protein phosphatases" evidence="2">
    <location>
        <begin position="128"/>
        <end position="133"/>
    </location>
</feature>
<dbReference type="EC" id="3.1.3.16" evidence="1"/>
<protein>
    <recommendedName>
        <fullName evidence="1">Serine/threonine-protein phosphatase</fullName>
        <ecNumber evidence="1">3.1.3.16</ecNumber>
    </recommendedName>
</protein>
<dbReference type="InterPro" id="IPR006186">
    <property type="entry name" value="Ser/Thr-sp_prot-phosphatase"/>
</dbReference>
<evidence type="ECO:0000313" key="4">
    <source>
        <dbReference type="Proteomes" id="UP001470230"/>
    </source>
</evidence>
<dbReference type="PROSITE" id="PS00125">
    <property type="entry name" value="SER_THR_PHOSPHATASE"/>
    <property type="match status" value="1"/>
</dbReference>